<evidence type="ECO:0000313" key="8">
    <source>
        <dbReference type="Proteomes" id="UP001138540"/>
    </source>
</evidence>
<dbReference type="SUPFAM" id="SSF55961">
    <property type="entry name" value="Bet v1-like"/>
    <property type="match status" value="1"/>
</dbReference>
<organism evidence="7 8">
    <name type="scientific">Sphingobium lignivorans</name>
    <dbReference type="NCBI Taxonomy" id="2735886"/>
    <lineage>
        <taxon>Bacteria</taxon>
        <taxon>Pseudomonadati</taxon>
        <taxon>Pseudomonadota</taxon>
        <taxon>Alphaproteobacteria</taxon>
        <taxon>Sphingomonadales</taxon>
        <taxon>Sphingomonadaceae</taxon>
        <taxon>Sphingobium</taxon>
    </lineage>
</organism>
<keyword evidence="4" id="KW-0408">Iron</keyword>
<keyword evidence="1" id="KW-0001">2Fe-2S</keyword>
<dbReference type="PANTHER" id="PTHR21266">
    <property type="entry name" value="IRON-SULFUR DOMAIN CONTAINING PROTEIN"/>
    <property type="match status" value="1"/>
</dbReference>
<dbReference type="Proteomes" id="UP001138540">
    <property type="component" value="Unassembled WGS sequence"/>
</dbReference>
<dbReference type="Pfam" id="PF00355">
    <property type="entry name" value="Rieske"/>
    <property type="match status" value="1"/>
</dbReference>
<evidence type="ECO:0000259" key="6">
    <source>
        <dbReference type="PROSITE" id="PS51296"/>
    </source>
</evidence>
<dbReference type="Gene3D" id="3.90.380.10">
    <property type="entry name" value="Naphthalene 1,2-dioxygenase Alpha Subunit, Chain A, domain 1"/>
    <property type="match status" value="1"/>
</dbReference>
<dbReference type="InterPro" id="IPR017941">
    <property type="entry name" value="Rieske_2Fe-2S"/>
</dbReference>
<dbReference type="InterPro" id="IPR044043">
    <property type="entry name" value="VanA_C_cat"/>
</dbReference>
<name>A0ABR6NKL7_9SPHN</name>
<evidence type="ECO:0000256" key="4">
    <source>
        <dbReference type="ARBA" id="ARBA00023004"/>
    </source>
</evidence>
<feature type="domain" description="Rieske" evidence="6">
    <location>
        <begin position="11"/>
        <end position="113"/>
    </location>
</feature>
<dbReference type="EMBL" id="JACHKA010000001">
    <property type="protein sequence ID" value="MBB5986709.1"/>
    <property type="molecule type" value="Genomic_DNA"/>
</dbReference>
<dbReference type="SUPFAM" id="SSF50022">
    <property type="entry name" value="ISP domain"/>
    <property type="match status" value="1"/>
</dbReference>
<dbReference type="InterPro" id="IPR036922">
    <property type="entry name" value="Rieske_2Fe-2S_sf"/>
</dbReference>
<evidence type="ECO:0000256" key="5">
    <source>
        <dbReference type="ARBA" id="ARBA00023014"/>
    </source>
</evidence>
<dbReference type="InterPro" id="IPR050584">
    <property type="entry name" value="Cholesterol_7-desaturase"/>
</dbReference>
<protein>
    <submittedName>
        <fullName evidence="7">Vanillate O-demethylase monooxygenase subunit</fullName>
        <ecNumber evidence="7">1.14.13.82</ecNumber>
    </submittedName>
</protein>
<dbReference type="Pfam" id="PF19112">
    <property type="entry name" value="VanA_C"/>
    <property type="match status" value="1"/>
</dbReference>
<keyword evidence="3 7" id="KW-0560">Oxidoreductase</keyword>
<gene>
    <name evidence="7" type="ORF">HNP60_002683</name>
</gene>
<keyword evidence="2" id="KW-0479">Metal-binding</keyword>
<sequence>MPDNVFVQNQWYVIGWSRDIGPEPYARTVCGEPILVYRKQNGEVTAMRDACPHRLLPLSMGIKEGDNIRCRYHGLMLDAEGRAVEMPLRSDRVNPALCARRYPVVERYSFVWVWIGDAARADPSLLPDYWMCEKEGWVFDGDTYFVRCNYQLLVDNLMDLTHETYVHATTIGQQELMDTPINTRVEDGKVVVERWMPNVPTPPAYRQPHLSGNVDRWQICYFLPPSSVVIDVGVAPVEEGATLENHPVRSFVIDAMSPETETTTYYYWGAARNTDIGNDERTQRTKEVQRQVFAEDLDVLEAQQRSLARNPDLRMLNFNIDSGGVRARMIIRRMLRTQADEAARGRNARETDAA</sequence>
<keyword evidence="7" id="KW-0503">Monooxygenase</keyword>
<keyword evidence="5" id="KW-0411">Iron-sulfur</keyword>
<dbReference type="GO" id="GO:0018489">
    <property type="term" value="F:vanillate monooxygenase activity"/>
    <property type="evidence" value="ECO:0007669"/>
    <property type="project" value="UniProtKB-EC"/>
</dbReference>
<accession>A0ABR6NKL7</accession>
<dbReference type="EC" id="1.14.13.82" evidence="7"/>
<dbReference type="PROSITE" id="PS51296">
    <property type="entry name" value="RIESKE"/>
    <property type="match status" value="1"/>
</dbReference>
<keyword evidence="8" id="KW-1185">Reference proteome</keyword>
<evidence type="ECO:0000313" key="7">
    <source>
        <dbReference type="EMBL" id="MBB5986709.1"/>
    </source>
</evidence>
<comment type="caution">
    <text evidence="7">The sequence shown here is derived from an EMBL/GenBank/DDBJ whole genome shotgun (WGS) entry which is preliminary data.</text>
</comment>
<dbReference type="Gene3D" id="2.102.10.10">
    <property type="entry name" value="Rieske [2Fe-2S] iron-sulphur domain"/>
    <property type="match status" value="1"/>
</dbReference>
<proteinExistence type="predicted"/>
<dbReference type="RefSeq" id="WP_338056720.1">
    <property type="nucleotide sequence ID" value="NZ_JACHKA010000001.1"/>
</dbReference>
<dbReference type="PANTHER" id="PTHR21266:SF60">
    <property type="entry name" value="3-KETOSTEROID-9-ALPHA-MONOOXYGENASE, OXYGENASE COMPONENT"/>
    <property type="match status" value="1"/>
</dbReference>
<evidence type="ECO:0000256" key="3">
    <source>
        <dbReference type="ARBA" id="ARBA00023002"/>
    </source>
</evidence>
<reference evidence="7 8" key="1">
    <citation type="submission" date="2020-08" db="EMBL/GenBank/DDBJ databases">
        <title>Exploring microbial biodiversity for novel pathways involved in the catabolism of aromatic compounds derived from lignin.</title>
        <authorList>
            <person name="Elkins J."/>
        </authorList>
    </citation>
    <scope>NUCLEOTIDE SEQUENCE [LARGE SCALE GENOMIC DNA]</scope>
    <source>
        <strain evidence="7 8">B1D3A</strain>
    </source>
</reference>
<dbReference type="CDD" id="cd08878">
    <property type="entry name" value="RHO_alpha_C_DMO-like"/>
    <property type="match status" value="1"/>
</dbReference>
<evidence type="ECO:0000256" key="2">
    <source>
        <dbReference type="ARBA" id="ARBA00022723"/>
    </source>
</evidence>
<evidence type="ECO:0000256" key="1">
    <source>
        <dbReference type="ARBA" id="ARBA00022714"/>
    </source>
</evidence>